<dbReference type="STRING" id="1805146.AUJ27_01785"/>
<gene>
    <name evidence="2" type="ORF">AUJ27_01785</name>
</gene>
<organism evidence="2 3">
    <name type="scientific">Candidatus Falkowbacteria bacterium CG1_02_37_44</name>
    <dbReference type="NCBI Taxonomy" id="1805146"/>
    <lineage>
        <taxon>Bacteria</taxon>
        <taxon>Candidatus Falkowiibacteriota</taxon>
    </lineage>
</organism>
<dbReference type="EMBL" id="MNUU01000032">
    <property type="protein sequence ID" value="OIO07825.1"/>
    <property type="molecule type" value="Genomic_DNA"/>
</dbReference>
<proteinExistence type="predicted"/>
<evidence type="ECO:0000256" key="1">
    <source>
        <dbReference type="SAM" id="MobiDB-lite"/>
    </source>
</evidence>
<dbReference type="AlphaFoldDB" id="A0A1J4T8Y3"/>
<protein>
    <submittedName>
        <fullName evidence="2">Uncharacterized protein</fullName>
    </submittedName>
</protein>
<feature type="region of interest" description="Disordered" evidence="1">
    <location>
        <begin position="1"/>
        <end position="25"/>
    </location>
</feature>
<comment type="caution">
    <text evidence="2">The sequence shown here is derived from an EMBL/GenBank/DDBJ whole genome shotgun (WGS) entry which is preliminary data.</text>
</comment>
<reference evidence="2 3" key="1">
    <citation type="journal article" date="2016" name="Environ. Microbiol.">
        <title>Genomic resolution of a cold subsurface aquifer community provides metabolic insights for novel microbes adapted to high CO concentrations.</title>
        <authorList>
            <person name="Probst A.J."/>
            <person name="Castelle C.J."/>
            <person name="Singh A."/>
            <person name="Brown C.T."/>
            <person name="Anantharaman K."/>
            <person name="Sharon I."/>
            <person name="Hug L.A."/>
            <person name="Burstein D."/>
            <person name="Emerson J.B."/>
            <person name="Thomas B.C."/>
            <person name="Banfield J.F."/>
        </authorList>
    </citation>
    <scope>NUCLEOTIDE SEQUENCE [LARGE SCALE GENOMIC DNA]</scope>
    <source>
        <strain evidence="2">CG1_02_37_44</strain>
    </source>
</reference>
<dbReference type="Proteomes" id="UP000183192">
    <property type="component" value="Unassembled WGS sequence"/>
</dbReference>
<sequence length="114" mass="12995">MRRRESEGGAGIHFPHTPLSSRPARASKFSVRIFVKKGSDFVQKVPPIFKIRILDDCCLALASLGLGRNQDFIRIFEIQKQFLPAQTEVRFAEGKHKFEKFINQSFFFRPPAGG</sequence>
<name>A0A1J4T8Y3_9BACT</name>
<evidence type="ECO:0000313" key="2">
    <source>
        <dbReference type="EMBL" id="OIO07825.1"/>
    </source>
</evidence>
<accession>A0A1J4T8Y3</accession>
<evidence type="ECO:0000313" key="3">
    <source>
        <dbReference type="Proteomes" id="UP000183192"/>
    </source>
</evidence>